<dbReference type="AlphaFoldDB" id="A0A2P2NJR0"/>
<dbReference type="EMBL" id="GGEC01062235">
    <property type="protein sequence ID" value="MBX42719.1"/>
    <property type="molecule type" value="Transcribed_RNA"/>
</dbReference>
<proteinExistence type="predicted"/>
<protein>
    <submittedName>
        <fullName evidence="2">Uncharacterized protein</fullName>
    </submittedName>
</protein>
<accession>A0A2P2NJR0</accession>
<evidence type="ECO:0000313" key="2">
    <source>
        <dbReference type="EMBL" id="MBX42719.1"/>
    </source>
</evidence>
<feature type="signal peptide" evidence="1">
    <location>
        <begin position="1"/>
        <end position="17"/>
    </location>
</feature>
<keyword evidence="1" id="KW-0732">Signal</keyword>
<evidence type="ECO:0000256" key="1">
    <source>
        <dbReference type="SAM" id="SignalP"/>
    </source>
</evidence>
<reference evidence="2" key="1">
    <citation type="submission" date="2018-02" db="EMBL/GenBank/DDBJ databases">
        <title>Rhizophora mucronata_Transcriptome.</title>
        <authorList>
            <person name="Meera S.P."/>
            <person name="Sreeshan A."/>
            <person name="Augustine A."/>
        </authorList>
    </citation>
    <scope>NUCLEOTIDE SEQUENCE</scope>
    <source>
        <tissue evidence="2">Leaf</tissue>
    </source>
</reference>
<name>A0A2P2NJR0_RHIMU</name>
<organism evidence="2">
    <name type="scientific">Rhizophora mucronata</name>
    <name type="common">Asiatic mangrove</name>
    <dbReference type="NCBI Taxonomy" id="61149"/>
    <lineage>
        <taxon>Eukaryota</taxon>
        <taxon>Viridiplantae</taxon>
        <taxon>Streptophyta</taxon>
        <taxon>Embryophyta</taxon>
        <taxon>Tracheophyta</taxon>
        <taxon>Spermatophyta</taxon>
        <taxon>Magnoliopsida</taxon>
        <taxon>eudicotyledons</taxon>
        <taxon>Gunneridae</taxon>
        <taxon>Pentapetalae</taxon>
        <taxon>rosids</taxon>
        <taxon>fabids</taxon>
        <taxon>Malpighiales</taxon>
        <taxon>Rhizophoraceae</taxon>
        <taxon>Rhizophora</taxon>
    </lineage>
</organism>
<feature type="chain" id="PRO_5015125276" evidence="1">
    <location>
        <begin position="18"/>
        <end position="54"/>
    </location>
</feature>
<sequence>MICFGFLTASLCYASRARLPLHTAIANVFLLKQNRKTCLLQITICLYTPGIGRN</sequence>